<dbReference type="GO" id="GO:0006310">
    <property type="term" value="P:DNA recombination"/>
    <property type="evidence" value="ECO:0007669"/>
    <property type="project" value="UniProtKB-UniRule"/>
</dbReference>
<evidence type="ECO:0000256" key="7">
    <source>
        <dbReference type="ARBA" id="ARBA00022801"/>
    </source>
</evidence>
<keyword evidence="5" id="KW-0547">Nucleotide-binding</keyword>
<protein>
    <recommendedName>
        <fullName evidence="16">DNA helicase RecQ</fullName>
        <ecNumber evidence="16">5.6.2.4</ecNumber>
    </recommendedName>
</protein>
<dbReference type="EMBL" id="JANJZL010000004">
    <property type="protein sequence ID" value="MCR2044165.1"/>
    <property type="molecule type" value="Genomic_DNA"/>
</dbReference>
<dbReference type="PROSITE" id="PS51192">
    <property type="entry name" value="HELICASE_ATP_BIND_1"/>
    <property type="match status" value="1"/>
</dbReference>
<dbReference type="GO" id="GO:0043590">
    <property type="term" value="C:bacterial nucleoid"/>
    <property type="evidence" value="ECO:0007669"/>
    <property type="project" value="TreeGrafter"/>
</dbReference>
<keyword evidence="10" id="KW-0067">ATP-binding</keyword>
<accession>A0A9X2MHK3</accession>
<dbReference type="InterPro" id="IPR018982">
    <property type="entry name" value="RQC_domain"/>
</dbReference>
<proteinExistence type="inferred from homology"/>
<dbReference type="PANTHER" id="PTHR13710:SF105">
    <property type="entry name" value="ATP-DEPENDENT DNA HELICASE Q1"/>
    <property type="match status" value="1"/>
</dbReference>
<dbReference type="GO" id="GO:0009432">
    <property type="term" value="P:SOS response"/>
    <property type="evidence" value="ECO:0007669"/>
    <property type="project" value="UniProtKB-UniRule"/>
</dbReference>
<dbReference type="SUPFAM" id="SSF46785">
    <property type="entry name" value="Winged helix' DNA-binding domain"/>
    <property type="match status" value="1"/>
</dbReference>
<feature type="domain" description="HRDC" evidence="17">
    <location>
        <begin position="516"/>
        <end position="596"/>
    </location>
</feature>
<evidence type="ECO:0000256" key="11">
    <source>
        <dbReference type="ARBA" id="ARBA00023125"/>
    </source>
</evidence>
<dbReference type="SMART" id="SM00490">
    <property type="entry name" value="HELICc"/>
    <property type="match status" value="1"/>
</dbReference>
<dbReference type="InterPro" id="IPR010997">
    <property type="entry name" value="HRDC-like_sf"/>
</dbReference>
<dbReference type="GO" id="GO:0009378">
    <property type="term" value="F:four-way junction helicase activity"/>
    <property type="evidence" value="ECO:0007669"/>
    <property type="project" value="TreeGrafter"/>
</dbReference>
<dbReference type="InterPro" id="IPR032284">
    <property type="entry name" value="RecQ_Zn-bd"/>
</dbReference>
<dbReference type="Pfam" id="PF00570">
    <property type="entry name" value="HRDC"/>
    <property type="match status" value="1"/>
</dbReference>
<dbReference type="GO" id="GO:0016787">
    <property type="term" value="F:hydrolase activity"/>
    <property type="evidence" value="ECO:0007669"/>
    <property type="project" value="UniProtKB-KW"/>
</dbReference>
<dbReference type="InterPro" id="IPR002121">
    <property type="entry name" value="HRDC_dom"/>
</dbReference>
<evidence type="ECO:0000313" key="21">
    <source>
        <dbReference type="Proteomes" id="UP001142078"/>
    </source>
</evidence>
<dbReference type="SMART" id="SM00956">
    <property type="entry name" value="RQC"/>
    <property type="match status" value="1"/>
</dbReference>
<dbReference type="SMART" id="SM00341">
    <property type="entry name" value="HRDC"/>
    <property type="match status" value="1"/>
</dbReference>
<comment type="similarity">
    <text evidence="3">Belongs to the helicase family. RecQ subfamily.</text>
</comment>
<dbReference type="RefSeq" id="WP_257490414.1">
    <property type="nucleotide sequence ID" value="NZ_JANJZL010000004.1"/>
</dbReference>
<evidence type="ECO:0000256" key="13">
    <source>
        <dbReference type="ARBA" id="ARBA00023204"/>
    </source>
</evidence>
<keyword evidence="4" id="KW-0479">Metal-binding</keyword>
<keyword evidence="9" id="KW-0862">Zinc</keyword>
<keyword evidence="14" id="KW-0413">Isomerase</keyword>
<dbReference type="NCBIfam" id="TIGR01389">
    <property type="entry name" value="recQ"/>
    <property type="match status" value="1"/>
</dbReference>
<comment type="caution">
    <text evidence="20">The sequence shown here is derived from an EMBL/GenBank/DDBJ whole genome shotgun (WGS) entry which is preliminary data.</text>
</comment>
<evidence type="ECO:0000256" key="10">
    <source>
        <dbReference type="ARBA" id="ARBA00022840"/>
    </source>
</evidence>
<dbReference type="PROSITE" id="PS51194">
    <property type="entry name" value="HELICASE_CTER"/>
    <property type="match status" value="1"/>
</dbReference>
<dbReference type="InterPro" id="IPR029491">
    <property type="entry name" value="Helicase_HTH"/>
</dbReference>
<comment type="cofactor">
    <cofactor evidence="2">
        <name>Zn(2+)</name>
        <dbReference type="ChEBI" id="CHEBI:29105"/>
    </cofactor>
</comment>
<dbReference type="InterPro" id="IPR027417">
    <property type="entry name" value="P-loop_NTPase"/>
</dbReference>
<dbReference type="GO" id="GO:0030894">
    <property type="term" value="C:replisome"/>
    <property type="evidence" value="ECO:0007669"/>
    <property type="project" value="TreeGrafter"/>
</dbReference>
<feature type="domain" description="Helicase C-terminal" evidence="19">
    <location>
        <begin position="200"/>
        <end position="364"/>
    </location>
</feature>
<dbReference type="SMART" id="SM00487">
    <property type="entry name" value="DEXDc"/>
    <property type="match status" value="1"/>
</dbReference>
<reference evidence="20" key="1">
    <citation type="submission" date="2022-07" db="EMBL/GenBank/DDBJ databases">
        <title>Enhanced cultured diversity of the mouse gut microbiota enables custom-made synthetic communities.</title>
        <authorList>
            <person name="Afrizal A."/>
        </authorList>
    </citation>
    <scope>NUCLEOTIDE SEQUENCE</scope>
    <source>
        <strain evidence="20">DSM 29482</strain>
    </source>
</reference>
<dbReference type="InterPro" id="IPR011545">
    <property type="entry name" value="DEAD/DEAH_box_helicase_dom"/>
</dbReference>
<dbReference type="InterPro" id="IPR001650">
    <property type="entry name" value="Helicase_C-like"/>
</dbReference>
<dbReference type="GO" id="GO:0006260">
    <property type="term" value="P:DNA replication"/>
    <property type="evidence" value="ECO:0007669"/>
    <property type="project" value="InterPro"/>
</dbReference>
<keyword evidence="8 20" id="KW-0347">Helicase</keyword>
<feature type="domain" description="Helicase ATP-binding" evidence="18">
    <location>
        <begin position="24"/>
        <end position="193"/>
    </location>
</feature>
<evidence type="ECO:0000256" key="16">
    <source>
        <dbReference type="NCBIfam" id="TIGR01389"/>
    </source>
</evidence>
<keyword evidence="21" id="KW-1185">Reference proteome</keyword>
<sequence length="713" mass="82115">MRAETVLHEYFGFEDFRKGQKELIDGLVNRRDVLGIMPTSGGKSLCYQIPALLLEGVTLVISPLISLMKDQVDALNEFGISATFINSTLSIKEQNLRIDEGLKGKYKLIYIAPERLNSEMFLRFVRKVNISLIAVDEAHCISQWGHDFRPSYREIPKFISNLENRPVIGAFTATATEEIVEDISNILKLDNPLKIITGFDRPNLYFEVKKSSDRKAFILNYLENSPDESGIIYCATRKEVESVGSFLKEKGFNVGIYHAGLTNEERKNTQEDFIYDKILIIVATNAFGMGIDKSNVRFVIHHNMPQNIEAYYQEAGRAGRDGEKSDCILLYSPQDILKQKYLIEQSTYNPKRKEISYKNLQHMIDYCHTRNCLRERLLNYFGEENGKDNCNFCSNCLDDRELKDISTEAQKIISCVYRMDQRYGTTMVAKVLMGSKDKRILEFGLDKVSTYGIMEEYTEKGIKDMILLLIADGYLHVTGSKFPVVQMTPKSMEILKGEKKVYQRIEKREELPKRDLTIHGELFKELRGIRMEIAMQKNVPPYVIFADSTLREICAYLPENKEEMLSMKGIGNVKYERYGEIFLDAVLKYREETGADAPKKTRNSSITELNTRKTNKIKSHEITYKLYNEGKSIEEIAKERGLIEETIFNHLIKCQKEGKDINWSDMVDEDLESQILEVVDEVGSDYLKPIKEKLPDSISYLDIKKVLCKRTYS</sequence>
<evidence type="ECO:0000256" key="9">
    <source>
        <dbReference type="ARBA" id="ARBA00022833"/>
    </source>
</evidence>
<dbReference type="Proteomes" id="UP001142078">
    <property type="component" value="Unassembled WGS sequence"/>
</dbReference>
<dbReference type="InterPro" id="IPR036390">
    <property type="entry name" value="WH_DNA-bd_sf"/>
</dbReference>
<dbReference type="Pfam" id="PF14493">
    <property type="entry name" value="HTH_40"/>
    <property type="match status" value="1"/>
</dbReference>
<dbReference type="AlphaFoldDB" id="A0A9X2MHK3"/>
<dbReference type="FunFam" id="3.40.50.300:FF:000156">
    <property type="entry name" value="ATP-dependent DNA helicase recQ"/>
    <property type="match status" value="1"/>
</dbReference>
<dbReference type="Gene3D" id="1.10.150.80">
    <property type="entry name" value="HRDC domain"/>
    <property type="match status" value="1"/>
</dbReference>
<dbReference type="NCBIfam" id="TIGR00614">
    <property type="entry name" value="recQ_fam"/>
    <property type="match status" value="1"/>
</dbReference>
<dbReference type="GO" id="GO:0006281">
    <property type="term" value="P:DNA repair"/>
    <property type="evidence" value="ECO:0007669"/>
    <property type="project" value="UniProtKB-KW"/>
</dbReference>
<dbReference type="GO" id="GO:0043138">
    <property type="term" value="F:3'-5' DNA helicase activity"/>
    <property type="evidence" value="ECO:0007669"/>
    <property type="project" value="UniProtKB-EC"/>
</dbReference>
<dbReference type="SUPFAM" id="SSF52540">
    <property type="entry name" value="P-loop containing nucleoside triphosphate hydrolases"/>
    <property type="match status" value="1"/>
</dbReference>
<comment type="cofactor">
    <cofactor evidence="1">
        <name>Mg(2+)</name>
        <dbReference type="ChEBI" id="CHEBI:18420"/>
    </cofactor>
</comment>
<evidence type="ECO:0000256" key="14">
    <source>
        <dbReference type="ARBA" id="ARBA00023235"/>
    </source>
</evidence>
<dbReference type="SUPFAM" id="SSF47819">
    <property type="entry name" value="HRDC-like"/>
    <property type="match status" value="1"/>
</dbReference>
<dbReference type="Pfam" id="PF16124">
    <property type="entry name" value="RecQ_Zn_bind"/>
    <property type="match status" value="1"/>
</dbReference>
<name>A0A9X2MHK3_9FIRM</name>
<dbReference type="Pfam" id="PF00270">
    <property type="entry name" value="DEAD"/>
    <property type="match status" value="1"/>
</dbReference>
<dbReference type="GO" id="GO:0003677">
    <property type="term" value="F:DNA binding"/>
    <property type="evidence" value="ECO:0007669"/>
    <property type="project" value="UniProtKB-KW"/>
</dbReference>
<dbReference type="FunFam" id="3.40.50.300:FF:000296">
    <property type="entry name" value="ATP-dependent DNA helicase RecQ"/>
    <property type="match status" value="1"/>
</dbReference>
<comment type="catalytic activity">
    <reaction evidence="15">
        <text>Couples ATP hydrolysis with the unwinding of duplex DNA by translocating in the 3'-5' direction.</text>
        <dbReference type="EC" id="5.6.2.4"/>
    </reaction>
</comment>
<dbReference type="InterPro" id="IPR014001">
    <property type="entry name" value="Helicase_ATP-bd"/>
</dbReference>
<dbReference type="Pfam" id="PF09382">
    <property type="entry name" value="RQC"/>
    <property type="match status" value="1"/>
</dbReference>
<organism evidence="20 21">
    <name type="scientific">Anaerosalibacter massiliensis</name>
    <dbReference type="NCBI Taxonomy" id="1347392"/>
    <lineage>
        <taxon>Bacteria</taxon>
        <taxon>Bacillati</taxon>
        <taxon>Bacillota</taxon>
        <taxon>Tissierellia</taxon>
        <taxon>Tissierellales</taxon>
        <taxon>Sporanaerobacteraceae</taxon>
        <taxon>Anaerosalibacter</taxon>
    </lineage>
</organism>
<keyword evidence="11" id="KW-0238">DNA-binding</keyword>
<dbReference type="CDD" id="cd18794">
    <property type="entry name" value="SF2_C_RecQ"/>
    <property type="match status" value="1"/>
</dbReference>
<dbReference type="Gene3D" id="3.40.50.300">
    <property type="entry name" value="P-loop containing nucleotide triphosphate hydrolases"/>
    <property type="match status" value="2"/>
</dbReference>
<evidence type="ECO:0000256" key="2">
    <source>
        <dbReference type="ARBA" id="ARBA00001947"/>
    </source>
</evidence>
<dbReference type="GO" id="GO:0005737">
    <property type="term" value="C:cytoplasm"/>
    <property type="evidence" value="ECO:0007669"/>
    <property type="project" value="TreeGrafter"/>
</dbReference>
<dbReference type="Pfam" id="PF00271">
    <property type="entry name" value="Helicase_C"/>
    <property type="match status" value="1"/>
</dbReference>
<evidence type="ECO:0000256" key="6">
    <source>
        <dbReference type="ARBA" id="ARBA00022763"/>
    </source>
</evidence>
<dbReference type="EC" id="5.6.2.4" evidence="16"/>
<dbReference type="InterPro" id="IPR044876">
    <property type="entry name" value="HRDC_dom_sf"/>
</dbReference>
<evidence type="ECO:0000256" key="15">
    <source>
        <dbReference type="ARBA" id="ARBA00034617"/>
    </source>
</evidence>
<evidence type="ECO:0000259" key="18">
    <source>
        <dbReference type="PROSITE" id="PS51192"/>
    </source>
</evidence>
<dbReference type="PROSITE" id="PS50967">
    <property type="entry name" value="HRDC"/>
    <property type="match status" value="1"/>
</dbReference>
<evidence type="ECO:0000256" key="4">
    <source>
        <dbReference type="ARBA" id="ARBA00022723"/>
    </source>
</evidence>
<dbReference type="Gene3D" id="1.10.10.10">
    <property type="entry name" value="Winged helix-like DNA-binding domain superfamily/Winged helix DNA-binding domain"/>
    <property type="match status" value="1"/>
</dbReference>
<dbReference type="CDD" id="cd17920">
    <property type="entry name" value="DEXHc_RecQ"/>
    <property type="match status" value="1"/>
</dbReference>
<dbReference type="GO" id="GO:0005524">
    <property type="term" value="F:ATP binding"/>
    <property type="evidence" value="ECO:0007669"/>
    <property type="project" value="UniProtKB-KW"/>
</dbReference>
<evidence type="ECO:0000259" key="17">
    <source>
        <dbReference type="PROSITE" id="PS50967"/>
    </source>
</evidence>
<evidence type="ECO:0000259" key="19">
    <source>
        <dbReference type="PROSITE" id="PS51194"/>
    </source>
</evidence>
<keyword evidence="13" id="KW-0234">DNA repair</keyword>
<evidence type="ECO:0000256" key="8">
    <source>
        <dbReference type="ARBA" id="ARBA00022806"/>
    </source>
</evidence>
<evidence type="ECO:0000313" key="20">
    <source>
        <dbReference type="EMBL" id="MCR2044165.1"/>
    </source>
</evidence>
<gene>
    <name evidence="20" type="primary">recQ</name>
    <name evidence="20" type="ORF">NSA23_08545</name>
</gene>
<dbReference type="PANTHER" id="PTHR13710">
    <property type="entry name" value="DNA HELICASE RECQ FAMILY MEMBER"/>
    <property type="match status" value="1"/>
</dbReference>
<keyword evidence="6" id="KW-0227">DNA damage</keyword>
<dbReference type="InterPro" id="IPR006293">
    <property type="entry name" value="DNA_helicase_ATP-dep_RecQ_bac"/>
</dbReference>
<evidence type="ECO:0000256" key="1">
    <source>
        <dbReference type="ARBA" id="ARBA00001946"/>
    </source>
</evidence>
<keyword evidence="7 20" id="KW-0378">Hydrolase</keyword>
<evidence type="ECO:0000256" key="12">
    <source>
        <dbReference type="ARBA" id="ARBA00023172"/>
    </source>
</evidence>
<dbReference type="InterPro" id="IPR036388">
    <property type="entry name" value="WH-like_DNA-bd_sf"/>
</dbReference>
<evidence type="ECO:0000256" key="5">
    <source>
        <dbReference type="ARBA" id="ARBA00022741"/>
    </source>
</evidence>
<evidence type="ECO:0000256" key="3">
    <source>
        <dbReference type="ARBA" id="ARBA00005446"/>
    </source>
</evidence>
<keyword evidence="12" id="KW-0233">DNA recombination</keyword>
<dbReference type="GO" id="GO:0046872">
    <property type="term" value="F:metal ion binding"/>
    <property type="evidence" value="ECO:0007669"/>
    <property type="project" value="UniProtKB-KW"/>
</dbReference>
<dbReference type="InterPro" id="IPR004589">
    <property type="entry name" value="DNA_helicase_ATP-dep_RecQ"/>
</dbReference>